<evidence type="ECO:0000313" key="3">
    <source>
        <dbReference type="EMBL" id="OXA50173.1"/>
    </source>
</evidence>
<organism evidence="3 4">
    <name type="scientific">Folsomia candida</name>
    <name type="common">Springtail</name>
    <dbReference type="NCBI Taxonomy" id="158441"/>
    <lineage>
        <taxon>Eukaryota</taxon>
        <taxon>Metazoa</taxon>
        <taxon>Ecdysozoa</taxon>
        <taxon>Arthropoda</taxon>
        <taxon>Hexapoda</taxon>
        <taxon>Collembola</taxon>
        <taxon>Entomobryomorpha</taxon>
        <taxon>Isotomoidea</taxon>
        <taxon>Isotomidae</taxon>
        <taxon>Proisotominae</taxon>
        <taxon>Folsomia</taxon>
    </lineage>
</organism>
<reference evidence="3 4" key="1">
    <citation type="submission" date="2015-12" db="EMBL/GenBank/DDBJ databases">
        <title>The genome of Folsomia candida.</title>
        <authorList>
            <person name="Faddeeva A."/>
            <person name="Derks M.F."/>
            <person name="Anvar Y."/>
            <person name="Smit S."/>
            <person name="Van Straalen N."/>
            <person name="Roelofs D."/>
        </authorList>
    </citation>
    <scope>NUCLEOTIDE SEQUENCE [LARGE SCALE GENOMIC DNA]</scope>
    <source>
        <strain evidence="3 4">VU population</strain>
        <tissue evidence="3">Whole body</tissue>
    </source>
</reference>
<dbReference type="AlphaFoldDB" id="A0A226DY19"/>
<evidence type="ECO:0000256" key="2">
    <source>
        <dbReference type="SAM" id="Phobius"/>
    </source>
</evidence>
<evidence type="ECO:0000256" key="1">
    <source>
        <dbReference type="SAM" id="MobiDB-lite"/>
    </source>
</evidence>
<feature type="region of interest" description="Disordered" evidence="1">
    <location>
        <begin position="17"/>
        <end position="38"/>
    </location>
</feature>
<evidence type="ECO:0000313" key="4">
    <source>
        <dbReference type="Proteomes" id="UP000198287"/>
    </source>
</evidence>
<proteinExistence type="predicted"/>
<feature type="transmembrane region" description="Helical" evidence="2">
    <location>
        <begin position="250"/>
        <end position="276"/>
    </location>
</feature>
<keyword evidence="2" id="KW-0472">Membrane</keyword>
<dbReference type="Proteomes" id="UP000198287">
    <property type="component" value="Unassembled WGS sequence"/>
</dbReference>
<keyword evidence="2" id="KW-1133">Transmembrane helix</keyword>
<name>A0A226DY19_FOLCA</name>
<dbReference type="EMBL" id="LNIX01000009">
    <property type="protein sequence ID" value="OXA50173.1"/>
    <property type="molecule type" value="Genomic_DNA"/>
</dbReference>
<accession>A0A226DY19</accession>
<sequence length="281" mass="31990">MSILFSDPVTAYYIPTAQGTDRGTHDNRSAVQPKSCQNVTQSEFPSMEICGESAHEATRPIIELRYHDSDVKPSVSQQTLEDFVTVQKVETHPVPGVEGMTWCILSSQSPPDQDSQSRYIAALDYAMLEGFDAVVIEPFDLTQRTHQWINIMTLVWNVFGCYLSVSVAATLSSRMSDPAMTFAGIVNVVLLQKYVKFVMGDPISQYRNLDFLSDEDMDRVFHMSELLAVRGAFTNVIIKDTRRERYRYNILKYMTAFQLALCAYKYFFGMVLSTFFQNRPL</sequence>
<feature type="transmembrane region" description="Helical" evidence="2">
    <location>
        <begin position="148"/>
        <end position="172"/>
    </location>
</feature>
<protein>
    <submittedName>
        <fullName evidence="3">Uncharacterized protein</fullName>
    </submittedName>
</protein>
<keyword evidence="2" id="KW-0812">Transmembrane</keyword>
<comment type="caution">
    <text evidence="3">The sequence shown here is derived from an EMBL/GenBank/DDBJ whole genome shotgun (WGS) entry which is preliminary data.</text>
</comment>
<gene>
    <name evidence="3" type="ORF">Fcan01_14963</name>
</gene>
<feature type="compositionally biased region" description="Polar residues" evidence="1">
    <location>
        <begin position="29"/>
        <end position="38"/>
    </location>
</feature>
<keyword evidence="4" id="KW-1185">Reference proteome</keyword>